<reference evidence="2" key="1">
    <citation type="submission" date="2018-11" db="EMBL/GenBank/DDBJ databases">
        <authorList>
            <consortium name="Pathogen Informatics"/>
        </authorList>
    </citation>
    <scope>NUCLEOTIDE SEQUENCE</scope>
</reference>
<evidence type="ECO:0000256" key="1">
    <source>
        <dbReference type="SAM" id="MobiDB-lite"/>
    </source>
</evidence>
<feature type="region of interest" description="Disordered" evidence="1">
    <location>
        <begin position="11"/>
        <end position="65"/>
    </location>
</feature>
<dbReference type="Proteomes" id="UP000784294">
    <property type="component" value="Unassembled WGS sequence"/>
</dbReference>
<organism evidence="2 3">
    <name type="scientific">Protopolystoma xenopodis</name>
    <dbReference type="NCBI Taxonomy" id="117903"/>
    <lineage>
        <taxon>Eukaryota</taxon>
        <taxon>Metazoa</taxon>
        <taxon>Spiralia</taxon>
        <taxon>Lophotrochozoa</taxon>
        <taxon>Platyhelminthes</taxon>
        <taxon>Monogenea</taxon>
        <taxon>Polyopisthocotylea</taxon>
        <taxon>Polystomatidea</taxon>
        <taxon>Polystomatidae</taxon>
        <taxon>Protopolystoma</taxon>
    </lineage>
</organism>
<sequence>MAAGVFSWGCGDAGQLGQIRYDNWPSKTPGNSTINPVDGNTAANSPNSIRRSHKGGDMMPNPGFLSSANNKSLNWVHPMPMMILKQALSKVGKDCYLGTFS</sequence>
<gene>
    <name evidence="2" type="ORF">PXEA_LOCUS13745</name>
</gene>
<dbReference type="AlphaFoldDB" id="A0A3S5CMA0"/>
<name>A0A3S5CMA0_9PLAT</name>
<evidence type="ECO:0000313" key="2">
    <source>
        <dbReference type="EMBL" id="VEL20305.1"/>
    </source>
</evidence>
<feature type="compositionally biased region" description="Polar residues" evidence="1">
    <location>
        <begin position="25"/>
        <end position="35"/>
    </location>
</feature>
<dbReference type="Pfam" id="PF00415">
    <property type="entry name" value="RCC1"/>
    <property type="match status" value="1"/>
</dbReference>
<comment type="caution">
    <text evidence="2">The sequence shown here is derived from an EMBL/GenBank/DDBJ whole genome shotgun (WGS) entry which is preliminary data.</text>
</comment>
<evidence type="ECO:0000313" key="3">
    <source>
        <dbReference type="Proteomes" id="UP000784294"/>
    </source>
</evidence>
<dbReference type="EMBL" id="CAAALY010045818">
    <property type="protein sequence ID" value="VEL20305.1"/>
    <property type="molecule type" value="Genomic_DNA"/>
</dbReference>
<keyword evidence="3" id="KW-1185">Reference proteome</keyword>
<proteinExistence type="predicted"/>
<accession>A0A3S5CMA0</accession>
<protein>
    <submittedName>
        <fullName evidence="2">Uncharacterized protein</fullName>
    </submittedName>
</protein>
<dbReference type="InterPro" id="IPR000408">
    <property type="entry name" value="Reg_chr_condens"/>
</dbReference>